<evidence type="ECO:0000313" key="4">
    <source>
        <dbReference type="Proteomes" id="UP001060919"/>
    </source>
</evidence>
<dbReference type="EMBL" id="AP026867">
    <property type="protein sequence ID" value="BDS12307.1"/>
    <property type="molecule type" value="Genomic_DNA"/>
</dbReference>
<dbReference type="PANTHER" id="PTHR21021:SF15">
    <property type="entry name" value="FREE METHIONINE-R-SULFOXIDE REDUCTASE"/>
    <property type="match status" value="1"/>
</dbReference>
<sequence>MTIDKHQAYQQAVREINAILEEETNMILKMATINCVLKQYLPYYYWVGFYCVNEGQLMVGPYQGTLGCLHIPFSKGICGRAAQTEKTQVVANVHDDPAHIACDSRTNSEIVLPVWDNEGQLIAVFDIDSTELASFDKVDQTYLEALLELHFRQNKLIKSYL</sequence>
<accession>A0A915YFX1</accession>
<name>A0A915YFX1_9BACT</name>
<protein>
    <submittedName>
        <fullName evidence="3">GAF domain-containing protein</fullName>
    </submittedName>
</protein>
<dbReference type="Proteomes" id="UP001060919">
    <property type="component" value="Chromosome"/>
</dbReference>
<feature type="domain" description="GAF" evidence="2">
    <location>
        <begin position="57"/>
        <end position="148"/>
    </location>
</feature>
<evidence type="ECO:0000259" key="2">
    <source>
        <dbReference type="Pfam" id="PF13185"/>
    </source>
</evidence>
<dbReference type="KEGG" id="aup:AsAng_0030270"/>
<comment type="similarity">
    <text evidence="1">Belongs to the free Met sulfoxide reductase family.</text>
</comment>
<dbReference type="SUPFAM" id="SSF55781">
    <property type="entry name" value="GAF domain-like"/>
    <property type="match status" value="1"/>
</dbReference>
<dbReference type="InterPro" id="IPR003018">
    <property type="entry name" value="GAF"/>
</dbReference>
<dbReference type="GO" id="GO:0005829">
    <property type="term" value="C:cytosol"/>
    <property type="evidence" value="ECO:0007669"/>
    <property type="project" value="TreeGrafter"/>
</dbReference>
<evidence type="ECO:0000313" key="3">
    <source>
        <dbReference type="EMBL" id="BDS12307.1"/>
    </source>
</evidence>
<dbReference type="GO" id="GO:0033745">
    <property type="term" value="F:L-methionine-(R)-S-oxide reductase activity"/>
    <property type="evidence" value="ECO:0007669"/>
    <property type="project" value="TreeGrafter"/>
</dbReference>
<dbReference type="InterPro" id="IPR051330">
    <property type="entry name" value="Phosphatase_reg/MetRdx"/>
</dbReference>
<dbReference type="AlphaFoldDB" id="A0A915YFX1"/>
<dbReference type="Gene3D" id="3.30.450.40">
    <property type="match status" value="1"/>
</dbReference>
<dbReference type="PANTHER" id="PTHR21021">
    <property type="entry name" value="GAF/PUTATIVE CYTOSKELETAL PROTEIN"/>
    <property type="match status" value="1"/>
</dbReference>
<dbReference type="RefSeq" id="WP_264793400.1">
    <property type="nucleotide sequence ID" value="NZ_AP026867.1"/>
</dbReference>
<proteinExistence type="inferred from homology"/>
<evidence type="ECO:0000256" key="1">
    <source>
        <dbReference type="ARBA" id="ARBA00038454"/>
    </source>
</evidence>
<gene>
    <name evidence="3" type="ORF">AsAng_0030270</name>
</gene>
<dbReference type="Pfam" id="PF13185">
    <property type="entry name" value="GAF_2"/>
    <property type="match status" value="1"/>
</dbReference>
<keyword evidence="4" id="KW-1185">Reference proteome</keyword>
<reference evidence="3" key="1">
    <citation type="submission" date="2022-09" db="EMBL/GenBank/DDBJ databases">
        <title>Aureispira anguillicida sp. nov., isolated from Leptocephalus of Japanese eel Anguilla japonica.</title>
        <authorList>
            <person name="Yuasa K."/>
            <person name="Mekata T."/>
            <person name="Ikunari K."/>
        </authorList>
    </citation>
    <scope>NUCLEOTIDE SEQUENCE</scope>
    <source>
        <strain evidence="3">EL160426</strain>
    </source>
</reference>
<dbReference type="FunFam" id="3.30.450.40:FF:000008">
    <property type="entry name" value="GAF domain-containing proteins"/>
    <property type="match status" value="1"/>
</dbReference>
<dbReference type="InterPro" id="IPR029016">
    <property type="entry name" value="GAF-like_dom_sf"/>
</dbReference>
<organism evidence="3 4">
    <name type="scientific">Aureispira anguillae</name>
    <dbReference type="NCBI Taxonomy" id="2864201"/>
    <lineage>
        <taxon>Bacteria</taxon>
        <taxon>Pseudomonadati</taxon>
        <taxon>Bacteroidota</taxon>
        <taxon>Saprospiria</taxon>
        <taxon>Saprospirales</taxon>
        <taxon>Saprospiraceae</taxon>
        <taxon>Aureispira</taxon>
    </lineage>
</organism>